<dbReference type="Gene3D" id="2.40.440.10">
    <property type="entry name" value="L,D-transpeptidase catalytic domain-like"/>
    <property type="match status" value="1"/>
</dbReference>
<keyword evidence="8" id="KW-0812">Transmembrane</keyword>
<evidence type="ECO:0000256" key="4">
    <source>
        <dbReference type="ARBA" id="ARBA00022984"/>
    </source>
</evidence>
<dbReference type="CDD" id="cd16913">
    <property type="entry name" value="YkuD_like"/>
    <property type="match status" value="1"/>
</dbReference>
<dbReference type="PANTHER" id="PTHR30582">
    <property type="entry name" value="L,D-TRANSPEPTIDASE"/>
    <property type="match status" value="1"/>
</dbReference>
<proteinExistence type="predicted"/>
<evidence type="ECO:0000256" key="3">
    <source>
        <dbReference type="ARBA" id="ARBA00022960"/>
    </source>
</evidence>
<feature type="compositionally biased region" description="Basic and acidic residues" evidence="7">
    <location>
        <begin position="1"/>
        <end position="11"/>
    </location>
</feature>
<keyword evidence="5 6" id="KW-0961">Cell wall biogenesis/degradation</keyword>
<dbReference type="EMBL" id="JAZGJQ010000001">
    <property type="protein sequence ID" value="MEE6146382.1"/>
    <property type="molecule type" value="Genomic_DNA"/>
</dbReference>
<evidence type="ECO:0000256" key="7">
    <source>
        <dbReference type="SAM" id="MobiDB-lite"/>
    </source>
</evidence>
<dbReference type="PANTHER" id="PTHR30582:SF33">
    <property type="entry name" value="EXPORTED PROTEIN"/>
    <property type="match status" value="1"/>
</dbReference>
<dbReference type="Pfam" id="PF03734">
    <property type="entry name" value="YkuD"/>
    <property type="match status" value="1"/>
</dbReference>
<gene>
    <name evidence="10" type="ORF">VXJ25_00010</name>
</gene>
<feature type="active site" description="Proton donor/acceptor" evidence="6">
    <location>
        <position position="624"/>
    </location>
</feature>
<organism evidence="10 11">
    <name type="scientific">Olsenella absiana</name>
    <dbReference type="NCBI Taxonomy" id="3115222"/>
    <lineage>
        <taxon>Bacteria</taxon>
        <taxon>Bacillati</taxon>
        <taxon>Actinomycetota</taxon>
        <taxon>Coriobacteriia</taxon>
        <taxon>Coriobacteriales</taxon>
        <taxon>Atopobiaceae</taxon>
        <taxon>Olsenella</taxon>
    </lineage>
</organism>
<keyword evidence="4 6" id="KW-0573">Peptidoglycan synthesis</keyword>
<feature type="active site" description="Nucleophile" evidence="6">
    <location>
        <position position="645"/>
    </location>
</feature>
<keyword evidence="3 6" id="KW-0133">Cell shape</keyword>
<evidence type="ECO:0000256" key="1">
    <source>
        <dbReference type="ARBA" id="ARBA00004752"/>
    </source>
</evidence>
<dbReference type="InterPro" id="IPR005490">
    <property type="entry name" value="LD_TPept_cat_dom"/>
</dbReference>
<evidence type="ECO:0000256" key="6">
    <source>
        <dbReference type="PROSITE-ProRule" id="PRU01373"/>
    </source>
</evidence>
<feature type="transmembrane region" description="Helical" evidence="8">
    <location>
        <begin position="216"/>
        <end position="237"/>
    </location>
</feature>
<comment type="caution">
    <text evidence="10">The sequence shown here is derived from an EMBL/GenBank/DDBJ whole genome shotgun (WGS) entry which is preliminary data.</text>
</comment>
<comment type="pathway">
    <text evidence="1 6">Cell wall biogenesis; peptidoglycan biosynthesis.</text>
</comment>
<evidence type="ECO:0000259" key="9">
    <source>
        <dbReference type="PROSITE" id="PS52029"/>
    </source>
</evidence>
<evidence type="ECO:0000256" key="5">
    <source>
        <dbReference type="ARBA" id="ARBA00023316"/>
    </source>
</evidence>
<keyword evidence="2 10" id="KW-0808">Transferase</keyword>
<dbReference type="RefSeq" id="WP_330957149.1">
    <property type="nucleotide sequence ID" value="NZ_JAZGJQ010000001.1"/>
</dbReference>
<evidence type="ECO:0000256" key="2">
    <source>
        <dbReference type="ARBA" id="ARBA00022679"/>
    </source>
</evidence>
<evidence type="ECO:0000256" key="8">
    <source>
        <dbReference type="SAM" id="Phobius"/>
    </source>
</evidence>
<keyword evidence="11" id="KW-1185">Reference proteome</keyword>
<evidence type="ECO:0000313" key="11">
    <source>
        <dbReference type="Proteomes" id="UP001332931"/>
    </source>
</evidence>
<reference evidence="10 11" key="1">
    <citation type="submission" date="2024-01" db="EMBL/GenBank/DDBJ databases">
        <title>Description of Olsenella sp. nov., isolated from pig feces.</title>
        <authorList>
            <person name="Chang Y.-H."/>
        </authorList>
    </citation>
    <scope>NUCLEOTIDE SEQUENCE [LARGE SCALE GENOMIC DNA]</scope>
    <source>
        <strain evidence="10 11">YH-ols2223</strain>
    </source>
</reference>
<name>A0ABU7R710_9ACTN</name>
<dbReference type="PROSITE" id="PS52029">
    <property type="entry name" value="LD_TPASE"/>
    <property type="match status" value="1"/>
</dbReference>
<feature type="compositionally biased region" description="Acidic residues" evidence="7">
    <location>
        <begin position="108"/>
        <end position="176"/>
    </location>
</feature>
<evidence type="ECO:0000313" key="10">
    <source>
        <dbReference type="EMBL" id="MEE6146382.1"/>
    </source>
</evidence>
<dbReference type="EC" id="2.-.-.-" evidence="10"/>
<dbReference type="InterPro" id="IPR050979">
    <property type="entry name" value="LD-transpeptidase"/>
</dbReference>
<feature type="domain" description="L,D-TPase catalytic" evidence="9">
    <location>
        <begin position="539"/>
        <end position="669"/>
    </location>
</feature>
<dbReference type="GO" id="GO:0016740">
    <property type="term" value="F:transferase activity"/>
    <property type="evidence" value="ECO:0007669"/>
    <property type="project" value="UniProtKB-KW"/>
</dbReference>
<dbReference type="InterPro" id="IPR038063">
    <property type="entry name" value="Transpep_catalytic_dom"/>
</dbReference>
<dbReference type="SUPFAM" id="SSF141523">
    <property type="entry name" value="L,D-transpeptidase catalytic domain-like"/>
    <property type="match status" value="1"/>
</dbReference>
<feature type="compositionally biased region" description="Low complexity" evidence="7">
    <location>
        <begin position="92"/>
        <end position="101"/>
    </location>
</feature>
<feature type="region of interest" description="Disordered" evidence="7">
    <location>
        <begin position="1"/>
        <end position="187"/>
    </location>
</feature>
<protein>
    <submittedName>
        <fullName evidence="10">L,D-transpeptidase</fullName>
        <ecNumber evidence="10">2.-.-.-</ecNumber>
    </submittedName>
</protein>
<dbReference type="Proteomes" id="UP001332931">
    <property type="component" value="Unassembled WGS sequence"/>
</dbReference>
<sequence length="670" mass="71472">MTDKDTGRPEDALGASGTGEPEAPGDDPLGDTADLSQVIEAETTIPLPRLDRRTMARYRRATAGPKSPGAVPQWLQAIRGTSTRPVADEAAEAPAPEVGPESVQGPEPELEAEPEQEPEAEPEPGPEPEAEFEAGPEPESELELEPEAGPEPEPEQEPEAEPEPEPETSAESEVIEPSEGAPRIDADYLGDECPLVTEEQAAEPTRRETSRRNRRVAGGVAAVCAVVGAYVGGALFYSSHFFPNTTLNGRDVSGQSAEEVVATISREAGAYAISAAEGDFTLTVTGAQVGLARDGAALTGEALSRENALAWPVEAFRRHTYVGDEGVSFDADALASVVEGAVESYNESSMDETDAHVTFDAASGSYVVSGSVSGTVLDPEAVTRAFEAGVGSLSETVELDPAEVERPATLDDCESLHEAADAINRVRTGELEITSDGETKYKVTTSLRRWVSIEDDRVSVDEDAVRTYLTYYVKPYFASSDDENDYSLDVDGLAELMSDHLAQGDLDPIEAPLVSKRNSSGLSKDAAWAKGGWDPSRGRYVDVDLDAQYARLFDADGTCVWESAFVSGDASEGRDTPTGTYEVNGNKTTDTVLVGGDEDGDGQPDYQSFVSYWMPFIGNAYALHDASWRSTFGGEIYKTNGSHGCINLPVARAAELYGLLHVGDVVWVHK</sequence>
<keyword evidence="8" id="KW-0472">Membrane</keyword>
<keyword evidence="8" id="KW-1133">Transmembrane helix</keyword>
<accession>A0ABU7R710</accession>